<dbReference type="InterPro" id="IPR007682">
    <property type="entry name" value="Lantibiotic_typ-A_Lactobact"/>
</dbReference>
<keyword evidence="2" id="KW-0929">Antimicrobial</keyword>
<sequence>MTNAFQALDEVTDAELDAILGGGSGVIPTISHECHMNSFQFVFTCCS</sequence>
<keyword evidence="5" id="KW-0044">Antibiotic</keyword>
<dbReference type="GO" id="GO:0042742">
    <property type="term" value="P:defense response to bacterium"/>
    <property type="evidence" value="ECO:0007669"/>
    <property type="project" value="UniProtKB-KW"/>
</dbReference>
<protein>
    <submittedName>
        <fullName evidence="7">Variacin (Bacteriocin)</fullName>
    </submittedName>
</protein>
<reference evidence="7" key="2">
    <citation type="journal article" date="1996" name="Appl. Environ. Microbiol.">
        <title>Variacin, a new lanthionine-containing bacteriocin produced by Micrococcus varians: comparison to lacticin 481 of Lactococcus lactis.</title>
        <authorList>
            <person name="Pridmore D."/>
            <person name="Rekhif N."/>
            <person name="Pittet A.C."/>
            <person name="Suri B."/>
            <person name="Mollet B."/>
        </authorList>
    </citation>
    <scope>NUCLEOTIDE SEQUENCE</scope>
</reference>
<dbReference type="GO" id="GO:0031640">
    <property type="term" value="P:killing of cells of another organism"/>
    <property type="evidence" value="ECO:0007669"/>
    <property type="project" value="UniProtKB-KW"/>
</dbReference>
<keyword evidence="6" id="KW-0078">Bacteriocin</keyword>
<evidence type="ECO:0000256" key="1">
    <source>
        <dbReference type="ARBA" id="ARBA00009379"/>
    </source>
</evidence>
<accession>Q50848</accession>
<dbReference type="NCBIfam" id="NF040664">
    <property type="entry name" value="HEC_x9_TCC_lant"/>
    <property type="match status" value="1"/>
</dbReference>
<comment type="similarity">
    <text evidence="1">Belongs to the type A lantibiotic family.</text>
</comment>
<dbReference type="EMBL" id="X93303">
    <property type="protein sequence ID" value="CAA63706.1"/>
    <property type="molecule type" value="Genomic_DNA"/>
</dbReference>
<evidence type="ECO:0000256" key="2">
    <source>
        <dbReference type="ARBA" id="ARBA00022529"/>
    </source>
</evidence>
<reference evidence="7" key="1">
    <citation type="submission" date="1995-11" db="EMBL/GenBank/DDBJ databases">
        <authorList>
            <person name="Pridmore R.D."/>
        </authorList>
    </citation>
    <scope>NUCLEOTIDE SEQUENCE</scope>
</reference>
<dbReference type="PIR" id="A58711">
    <property type="entry name" value="A58711"/>
</dbReference>
<dbReference type="TCDB" id="1.C.21.1.2">
    <property type="family name" value="the lacticin 481 (lacticin 481) family"/>
</dbReference>
<evidence type="ECO:0000256" key="4">
    <source>
        <dbReference type="ARBA" id="ARBA00022789"/>
    </source>
</evidence>
<evidence type="ECO:0000313" key="7">
    <source>
        <dbReference type="EMBL" id="CAA63706.1"/>
    </source>
</evidence>
<dbReference type="SMR" id="Q50848"/>
<keyword evidence="3" id="KW-0883">Thioether bond</keyword>
<evidence type="ECO:0000256" key="5">
    <source>
        <dbReference type="ARBA" id="ARBA00023022"/>
    </source>
</evidence>
<evidence type="ECO:0000256" key="6">
    <source>
        <dbReference type="ARBA" id="ARBA00023048"/>
    </source>
</evidence>
<name>Q50848_KOCVA</name>
<keyword evidence="4" id="KW-0425">Lantibiotic</keyword>
<dbReference type="GO" id="GO:0005576">
    <property type="term" value="C:extracellular region"/>
    <property type="evidence" value="ECO:0007669"/>
    <property type="project" value="InterPro"/>
</dbReference>
<proteinExistence type="inferred from homology"/>
<dbReference type="GO" id="GO:0005102">
    <property type="term" value="F:signaling receptor binding"/>
    <property type="evidence" value="ECO:0007669"/>
    <property type="project" value="UniProtKB-KW"/>
</dbReference>
<organism evidence="7">
    <name type="scientific">Kocuria varians</name>
    <name type="common">Micrococcus varians</name>
    <dbReference type="NCBI Taxonomy" id="1272"/>
    <lineage>
        <taxon>Bacteria</taxon>
        <taxon>Bacillati</taxon>
        <taxon>Actinomycetota</taxon>
        <taxon>Actinomycetes</taxon>
        <taxon>Micrococcales</taxon>
        <taxon>Micrococcaceae</taxon>
        <taxon>Kocuria</taxon>
    </lineage>
</organism>
<evidence type="ECO:0000256" key="3">
    <source>
        <dbReference type="ARBA" id="ARBA00022784"/>
    </source>
</evidence>
<dbReference type="AlphaFoldDB" id="Q50848"/>
<dbReference type="Pfam" id="PF04604">
    <property type="entry name" value="L_biotic_typeA"/>
    <property type="match status" value="1"/>
</dbReference>